<dbReference type="Proteomes" id="UP000007753">
    <property type="component" value="Chromosome 1"/>
</dbReference>
<evidence type="ECO:0000313" key="3">
    <source>
        <dbReference type="Proteomes" id="UP000007753"/>
    </source>
</evidence>
<protein>
    <recommendedName>
        <fullName evidence="1">HicB-like antitoxin of toxin-antitoxin system domain-containing protein</fullName>
    </recommendedName>
</protein>
<feature type="domain" description="HicB-like antitoxin of toxin-antitoxin system" evidence="1">
    <location>
        <begin position="5"/>
        <end position="55"/>
    </location>
</feature>
<organism evidence="2 3">
    <name type="scientific">Sphingobium indicum (strain DSM 16413 / CCM 7287 / MTCC 6362 / UT26 / NBRC 101211 / UT26S)</name>
    <name type="common">Sphingobium japonicum</name>
    <dbReference type="NCBI Taxonomy" id="452662"/>
    <lineage>
        <taxon>Bacteria</taxon>
        <taxon>Pseudomonadati</taxon>
        <taxon>Pseudomonadota</taxon>
        <taxon>Alphaproteobacteria</taxon>
        <taxon>Sphingomonadales</taxon>
        <taxon>Sphingomonadaceae</taxon>
        <taxon>Sphingobium</taxon>
    </lineage>
</organism>
<dbReference type="HOGENOM" id="CLU_114047_2_1_5"/>
<evidence type="ECO:0000313" key="2">
    <source>
        <dbReference type="EMBL" id="BAI95836.1"/>
    </source>
</evidence>
<dbReference type="SUPFAM" id="SSF143100">
    <property type="entry name" value="TTHA1013/TTHA0281-like"/>
    <property type="match status" value="1"/>
</dbReference>
<dbReference type="eggNOG" id="COG1598">
    <property type="taxonomic scope" value="Bacteria"/>
</dbReference>
<dbReference type="InterPro" id="IPR035069">
    <property type="entry name" value="TTHA1013/TTHA0281-like"/>
</dbReference>
<dbReference type="Pfam" id="PF15919">
    <property type="entry name" value="HicB_lk_antitox"/>
    <property type="match status" value="1"/>
</dbReference>
<dbReference type="AlphaFoldDB" id="D4YZQ4"/>
<keyword evidence="3" id="KW-1185">Reference proteome</keyword>
<proteinExistence type="predicted"/>
<accession>D4YZQ4</accession>
<dbReference type="KEGG" id="sjp:SJA_C1-10020"/>
<name>D4YZQ4_SPHIU</name>
<dbReference type="InterPro" id="IPR031807">
    <property type="entry name" value="HicB-like"/>
</dbReference>
<dbReference type="EMBL" id="AP010803">
    <property type="protein sequence ID" value="BAI95836.1"/>
    <property type="molecule type" value="Genomic_DNA"/>
</dbReference>
<gene>
    <name evidence="2" type="ordered locus">SJA_C1-10020</name>
</gene>
<dbReference type="Gene3D" id="3.30.160.250">
    <property type="match status" value="1"/>
</dbReference>
<sequence length="65" mass="7513">MKYFYAVVHKDADSAFGVSFPDLPGCFSAADRLEDVLPNAVEALELWFEDAEERETRRSIRFVRE</sequence>
<reference evidence="2 3" key="1">
    <citation type="journal article" date="2010" name="J. Bacteriol.">
        <title>Complete genome sequence of the representative gamma-hexachlorocyclohexane-degrading bacterium Sphingobium japonicum UT26.</title>
        <authorList>
            <person name="Nagata Y."/>
            <person name="Ohtsubo Y."/>
            <person name="Endo R."/>
            <person name="Ichikawa N."/>
            <person name="Ankai A."/>
            <person name="Oguchi A."/>
            <person name="Fukui S."/>
            <person name="Fujita N."/>
            <person name="Tsuda M."/>
        </authorList>
    </citation>
    <scope>NUCLEOTIDE SEQUENCE [LARGE SCALE GENOMIC DNA]</scope>
    <source>
        <strain evidence="3">DSM 16413 / CCM 7287 / MTCC 6362 / UT26 / NBRC 101211 / UT26S</strain>
    </source>
</reference>
<evidence type="ECO:0000259" key="1">
    <source>
        <dbReference type="Pfam" id="PF15919"/>
    </source>
</evidence>